<dbReference type="EMBL" id="CP000582">
    <property type="protein sequence ID" value="ABO94806.1"/>
    <property type="molecule type" value="Genomic_DNA"/>
</dbReference>
<name>A4RSC3_OSTLU</name>
<dbReference type="eggNOG" id="ENOG502S86H">
    <property type="taxonomic scope" value="Eukaryota"/>
</dbReference>
<dbReference type="RefSeq" id="XP_001416513.1">
    <property type="nucleotide sequence ID" value="XM_001416476.1"/>
</dbReference>
<keyword evidence="2" id="KW-1185">Reference proteome</keyword>
<gene>
    <name evidence="1" type="ORF">OSTLU_24143</name>
</gene>
<dbReference type="GeneID" id="5000233"/>
<accession>A4RSC3</accession>
<dbReference type="Proteomes" id="UP000001568">
    <property type="component" value="Chromosome 2"/>
</dbReference>
<dbReference type="AlphaFoldDB" id="A4RSC3"/>
<sequence>MVVSTTLADAANALAARRGDEDAETFERRVRALYGGETRDAIPGQCVLDVDARNILTFEQGRWDLVRRDVVGVFGSRLGGAVAEFIDRAGAVSDAFGTRRNCVNLKKVLLHSQYEIEVLEMRLRRLMTFYRGDFGQASGYVDAARYREICTARGRCLGAAKAIFDGRVFTKQICCVPRHPNLSRPRRLASMPRSLVTHGYVGKAAADAARIGGAESSSDAVEESLKDLTVAPPAAMDARAMTPALTKDFEHIMTRVREELNLPAHYVRFIELSLIARGATKALWIRAELREFLRFANEIAQNSETLAARLRKDHATPDDILRDDFDTSGAKIPPSREALDKLQRACVVDRGANALEGAAPALRETTKWIQKILDEPTKVLFASGDSINTTSFVPDDFALAKIINQYTQTTQKFYAGMTAAVASSDLAGASDGRLLHVTGTHRCGTCERSFSNLWVTANTCMVCEETARNEGRCPVTSSCLREAWCRHSRRCLKCEREASCEICGISRGDAEDVVQLVETLDAYCVFLDFDRTICATKAGASPLPKNFRELDPAGLRRACELKSRDADLVGLLTSHDARAFVITRNSNVEAIEVYLKTHGVRAPNVRRVRRGESKGEAIAEALRELERREGAGGSERPSVFADDDVRELLRADVREIKGLHRVLFSRAS</sequence>
<dbReference type="OrthoDB" id="497965at2759"/>
<dbReference type="HOGENOM" id="CLU_011440_0_0_1"/>
<organism evidence="1 2">
    <name type="scientific">Ostreococcus lucimarinus (strain CCE9901)</name>
    <dbReference type="NCBI Taxonomy" id="436017"/>
    <lineage>
        <taxon>Eukaryota</taxon>
        <taxon>Viridiplantae</taxon>
        <taxon>Chlorophyta</taxon>
        <taxon>Mamiellophyceae</taxon>
        <taxon>Mamiellales</taxon>
        <taxon>Bathycoccaceae</taxon>
        <taxon>Ostreococcus</taxon>
    </lineage>
</organism>
<evidence type="ECO:0000313" key="1">
    <source>
        <dbReference type="EMBL" id="ABO94806.1"/>
    </source>
</evidence>
<protein>
    <submittedName>
        <fullName evidence="1">Uncharacterized protein</fullName>
    </submittedName>
</protein>
<dbReference type="OMA" id="RTICATK"/>
<dbReference type="Gramene" id="ABO94806">
    <property type="protein sequence ID" value="ABO94806"/>
    <property type="gene ID" value="OSTLU_24143"/>
</dbReference>
<dbReference type="KEGG" id="olu:OSTLU_24143"/>
<reference evidence="1 2" key="1">
    <citation type="journal article" date="2007" name="Proc. Natl. Acad. Sci. U.S.A.">
        <title>The tiny eukaryote Ostreococcus provides genomic insights into the paradox of plankton speciation.</title>
        <authorList>
            <person name="Palenik B."/>
            <person name="Grimwood J."/>
            <person name="Aerts A."/>
            <person name="Rouze P."/>
            <person name="Salamov A."/>
            <person name="Putnam N."/>
            <person name="Dupont C."/>
            <person name="Jorgensen R."/>
            <person name="Derelle E."/>
            <person name="Rombauts S."/>
            <person name="Zhou K."/>
            <person name="Otillar R."/>
            <person name="Merchant S.S."/>
            <person name="Podell S."/>
            <person name="Gaasterland T."/>
            <person name="Napoli C."/>
            <person name="Gendler K."/>
            <person name="Manuell A."/>
            <person name="Tai V."/>
            <person name="Vallon O."/>
            <person name="Piganeau G."/>
            <person name="Jancek S."/>
            <person name="Heijde M."/>
            <person name="Jabbari K."/>
            <person name="Bowler C."/>
            <person name="Lohr M."/>
            <person name="Robbens S."/>
            <person name="Werner G."/>
            <person name="Dubchak I."/>
            <person name="Pazour G.J."/>
            <person name="Ren Q."/>
            <person name="Paulsen I."/>
            <person name="Delwiche C."/>
            <person name="Schmutz J."/>
            <person name="Rokhsar D."/>
            <person name="Van de Peer Y."/>
            <person name="Moreau H."/>
            <person name="Grigoriev I.V."/>
        </authorList>
    </citation>
    <scope>NUCLEOTIDE SEQUENCE [LARGE SCALE GENOMIC DNA]</scope>
    <source>
        <strain evidence="1 2">CCE9901</strain>
    </source>
</reference>
<proteinExistence type="predicted"/>
<evidence type="ECO:0000313" key="2">
    <source>
        <dbReference type="Proteomes" id="UP000001568"/>
    </source>
</evidence>